<dbReference type="SUPFAM" id="SSF47413">
    <property type="entry name" value="lambda repressor-like DNA-binding domains"/>
    <property type="match status" value="1"/>
</dbReference>
<dbReference type="PROSITE" id="PS50943">
    <property type="entry name" value="HTH_CROC1"/>
    <property type="match status" value="1"/>
</dbReference>
<reference evidence="2" key="1">
    <citation type="journal article" date="2021" name="Proc. Natl. Acad. Sci. U.S.A.">
        <title>A Catalog of Tens of Thousands of Viruses from Human Metagenomes Reveals Hidden Associations with Chronic Diseases.</title>
        <authorList>
            <person name="Tisza M.J."/>
            <person name="Buck C.B."/>
        </authorList>
    </citation>
    <scope>NUCLEOTIDE SEQUENCE</scope>
    <source>
        <strain evidence="2">CtqI92</strain>
    </source>
</reference>
<sequence length="126" mass="14522">MSDLGNKAIMAENIQRLMDSRGIDRNKICADLGFKYTTFTDWVKGNTYPRIDKIEMMANYFGVPKSELVEKHVEGGYYSDAEAAEFAEYLRTRPGARMLFSAAKDISKEEMEETVKYIEFLKSKHK</sequence>
<dbReference type="CDD" id="cd00093">
    <property type="entry name" value="HTH_XRE"/>
    <property type="match status" value="1"/>
</dbReference>
<dbReference type="InterPro" id="IPR001387">
    <property type="entry name" value="Cro/C1-type_HTH"/>
</dbReference>
<dbReference type="SMART" id="SM00530">
    <property type="entry name" value="HTH_XRE"/>
    <property type="match status" value="1"/>
</dbReference>
<dbReference type="Pfam" id="PF13443">
    <property type="entry name" value="HTH_26"/>
    <property type="match status" value="1"/>
</dbReference>
<organism evidence="2">
    <name type="scientific">Caudovirales sp. ctqI92</name>
    <dbReference type="NCBI Taxonomy" id="2826785"/>
    <lineage>
        <taxon>Viruses</taxon>
        <taxon>Duplodnaviria</taxon>
        <taxon>Heunggongvirae</taxon>
        <taxon>Uroviricota</taxon>
        <taxon>Caudoviricetes</taxon>
    </lineage>
</organism>
<dbReference type="Gene3D" id="1.10.260.40">
    <property type="entry name" value="lambda repressor-like DNA-binding domains"/>
    <property type="match status" value="1"/>
</dbReference>
<proteinExistence type="predicted"/>
<protein>
    <submittedName>
        <fullName evidence="2">Repressor protein CI</fullName>
    </submittedName>
</protein>
<evidence type="ECO:0000259" key="1">
    <source>
        <dbReference type="PROSITE" id="PS50943"/>
    </source>
</evidence>
<evidence type="ECO:0000313" key="2">
    <source>
        <dbReference type="EMBL" id="DAD84617.1"/>
    </source>
</evidence>
<dbReference type="EMBL" id="BK014963">
    <property type="protein sequence ID" value="DAD84617.1"/>
    <property type="molecule type" value="Genomic_DNA"/>
</dbReference>
<accession>A0A8S5MQM3</accession>
<name>A0A8S5MQM3_9CAUD</name>
<dbReference type="GO" id="GO:0003677">
    <property type="term" value="F:DNA binding"/>
    <property type="evidence" value="ECO:0007669"/>
    <property type="project" value="InterPro"/>
</dbReference>
<feature type="domain" description="HTH cro/C1-type" evidence="1">
    <location>
        <begin position="14"/>
        <end position="68"/>
    </location>
</feature>
<dbReference type="InterPro" id="IPR010982">
    <property type="entry name" value="Lambda_DNA-bd_dom_sf"/>
</dbReference>